<comment type="caution">
    <text evidence="2">The sequence shown here is derived from an EMBL/GenBank/DDBJ whole genome shotgun (WGS) entry which is preliminary data.</text>
</comment>
<dbReference type="InterPro" id="IPR002213">
    <property type="entry name" value="UDP_glucos_trans"/>
</dbReference>
<dbReference type="GO" id="GO:0008194">
    <property type="term" value="F:UDP-glycosyltransferase activity"/>
    <property type="evidence" value="ECO:0007669"/>
    <property type="project" value="InterPro"/>
</dbReference>
<dbReference type="AlphaFoldDB" id="A0A1C7LR72"/>
<evidence type="ECO:0000313" key="3">
    <source>
        <dbReference type="Proteomes" id="UP000092993"/>
    </source>
</evidence>
<gene>
    <name evidence="2" type="primary">UGT88A1</name>
    <name evidence="2" type="ORF">A0H81_12771</name>
</gene>
<dbReference type="PANTHER" id="PTHR48045:SF31">
    <property type="entry name" value="UDP-GLYCOSYLTRANSFERASE 76B1-LIKE"/>
    <property type="match status" value="1"/>
</dbReference>
<evidence type="ECO:0000313" key="2">
    <source>
        <dbReference type="EMBL" id="OBZ67170.1"/>
    </source>
</evidence>
<dbReference type="STRING" id="5627.A0A1C7LR72"/>
<dbReference type="Proteomes" id="UP000092993">
    <property type="component" value="Unassembled WGS sequence"/>
</dbReference>
<dbReference type="OMA" id="RPIYRTG"/>
<dbReference type="PANTHER" id="PTHR48045">
    <property type="entry name" value="UDP-GLYCOSYLTRANSFERASE 72B1"/>
    <property type="match status" value="1"/>
</dbReference>
<dbReference type="EMBL" id="LUGG01000025">
    <property type="protein sequence ID" value="OBZ67170.1"/>
    <property type="molecule type" value="Genomic_DNA"/>
</dbReference>
<proteinExistence type="predicted"/>
<evidence type="ECO:0000256" key="1">
    <source>
        <dbReference type="ARBA" id="ARBA00022679"/>
    </source>
</evidence>
<dbReference type="SMR" id="A0A1C7LR72"/>
<organism evidence="2 3">
    <name type="scientific">Grifola frondosa</name>
    <name type="common">Maitake</name>
    <name type="synonym">Polyporus frondosus</name>
    <dbReference type="NCBI Taxonomy" id="5627"/>
    <lineage>
        <taxon>Eukaryota</taxon>
        <taxon>Fungi</taxon>
        <taxon>Dikarya</taxon>
        <taxon>Basidiomycota</taxon>
        <taxon>Agaricomycotina</taxon>
        <taxon>Agaricomycetes</taxon>
        <taxon>Polyporales</taxon>
        <taxon>Grifolaceae</taxon>
        <taxon>Grifola</taxon>
    </lineage>
</organism>
<accession>A0A1C7LR72</accession>
<protein>
    <submittedName>
        <fullName evidence="2">UDP-glycosyltransferase 88A1</fullName>
    </submittedName>
</protein>
<dbReference type="SUPFAM" id="SSF53756">
    <property type="entry name" value="UDP-Glycosyltransferase/glycogen phosphorylase"/>
    <property type="match status" value="1"/>
</dbReference>
<keyword evidence="1 2" id="KW-0808">Transferase</keyword>
<reference evidence="2 3" key="1">
    <citation type="submission" date="2016-03" db="EMBL/GenBank/DDBJ databases">
        <title>Whole genome sequencing of Grifola frondosa 9006-11.</title>
        <authorList>
            <person name="Min B."/>
            <person name="Park H."/>
            <person name="Kim J.-G."/>
            <person name="Cho H."/>
            <person name="Oh Y.-L."/>
            <person name="Kong W.-S."/>
            <person name="Choi I.-G."/>
        </authorList>
    </citation>
    <scope>NUCLEOTIDE SEQUENCE [LARGE SCALE GENOMIC DNA]</scope>
    <source>
        <strain evidence="2 3">9006-11</strain>
    </source>
</reference>
<name>A0A1C7LR72_GRIFR</name>
<dbReference type="CDD" id="cd03784">
    <property type="entry name" value="GT1_Gtf-like"/>
    <property type="match status" value="1"/>
</dbReference>
<keyword evidence="3" id="KW-1185">Reference proteome</keyword>
<dbReference type="Pfam" id="PF00201">
    <property type="entry name" value="UDPGT"/>
    <property type="match status" value="1"/>
</dbReference>
<dbReference type="Gene3D" id="3.40.50.2000">
    <property type="entry name" value="Glycogen Phosphorylase B"/>
    <property type="match status" value="2"/>
</dbReference>
<dbReference type="OrthoDB" id="5835829at2759"/>
<sequence>MVRLRVIVVTFLTTAALYDRIKSEISRSFEPNEEHLLDRIRVIALQKNLQDHFGGDTLDTAFEDAYSKLISEEPLTCVKTGTSYDSVRSPDAAIVDFFAIVPFNAAKKLNRNGEERRNLRAKVEAEVKRSGRPFNLVATEVLFGSDGSVVRIPGLPPMYDHEYNPQDFTFSEDLGAKILLMTYDTLEASDGVPLLSAEAYEPECVAAVREWFAQTSRSVTVCGPLLPSGKNAAAHEKQQSSEGNEIQKFLDSTLESHGTHSLLYISFGSMFWPAKPDVIWAFLDVVMELKIPFILSHASPLAVVPEEVSQKVREYGLGLLSPWTPQQTILNHPATGWFVAHGGHNGVLEATTAGVPQIFWPFAADQPLNAVHLTHNLDVAYELIEVRTGKGLLPILRTGYTPVGTPEAVRNEAKDVLTKAFGEDGERKRAKLQALKKALAESWAEDGPSRRDVEALLDSVGV</sequence>